<evidence type="ECO:0000313" key="1">
    <source>
        <dbReference type="EMBL" id="MFL9832732.1"/>
    </source>
</evidence>
<keyword evidence="2" id="KW-1185">Reference proteome</keyword>
<dbReference type="EMBL" id="JBELPY010000001">
    <property type="protein sequence ID" value="MFL9832732.1"/>
    <property type="molecule type" value="Genomic_DNA"/>
</dbReference>
<name>A0ABW8XZJ2_9FLAO</name>
<comment type="caution">
    <text evidence="1">The sequence shown here is derived from an EMBL/GenBank/DDBJ whole genome shotgun (WGS) entry which is preliminary data.</text>
</comment>
<reference evidence="1 2" key="1">
    <citation type="submission" date="2024-06" db="EMBL/GenBank/DDBJ databases">
        <authorList>
            <person name="Kaempfer P."/>
            <person name="Viver T."/>
        </authorList>
    </citation>
    <scope>NUCLEOTIDE SEQUENCE [LARGE SCALE GENOMIC DNA]</scope>
    <source>
        <strain evidence="1 2">ST-37</strain>
    </source>
</reference>
<dbReference type="PROSITE" id="PS51257">
    <property type="entry name" value="PROKAR_LIPOPROTEIN"/>
    <property type="match status" value="1"/>
</dbReference>
<sequence length="285" mass="33177">MIKNIFKIALVGLFFVSCSEADDQIVDLVSGETPIVNDPELVNMGLKITANQNEGNIFESFIFRLEQKNQSFYYGELSNHLDSLVFKISDYKKTRKLFVNYSNGNSGTTQFNHNFYFPGNYNASILGYKNGKIIYKDAIDLKVTDNKDFFVTNWNNFTANLPQGYFNALADNRLLFQNRYENNNPYVNMMVSWDNYITYTSDQIQKMDKDVLNNFIVKYYQQPQYTESSPIIKDVYNQNFKKILKNDIPVSIWLTAKNNIALIKEYSVTYPDQPFTYKIIAEPKN</sequence>
<protein>
    <submittedName>
        <fullName evidence="1">Uncharacterized protein</fullName>
    </submittedName>
</protein>
<dbReference type="RefSeq" id="WP_408086902.1">
    <property type="nucleotide sequence ID" value="NZ_JBELPY010000001.1"/>
</dbReference>
<evidence type="ECO:0000313" key="2">
    <source>
        <dbReference type="Proteomes" id="UP001629058"/>
    </source>
</evidence>
<gene>
    <name evidence="1" type="ORF">ABS765_01665</name>
</gene>
<organism evidence="1 2">
    <name type="scientific">Chryseobacterium terrae</name>
    <dbReference type="NCBI Taxonomy" id="3163299"/>
    <lineage>
        <taxon>Bacteria</taxon>
        <taxon>Pseudomonadati</taxon>
        <taxon>Bacteroidota</taxon>
        <taxon>Flavobacteriia</taxon>
        <taxon>Flavobacteriales</taxon>
        <taxon>Weeksellaceae</taxon>
        <taxon>Chryseobacterium group</taxon>
        <taxon>Chryseobacterium</taxon>
    </lineage>
</organism>
<dbReference type="Proteomes" id="UP001629058">
    <property type="component" value="Unassembled WGS sequence"/>
</dbReference>
<accession>A0ABW8XZJ2</accession>
<proteinExistence type="predicted"/>